<keyword evidence="5 8" id="KW-1133">Transmembrane helix</keyword>
<evidence type="ECO:0000259" key="9">
    <source>
        <dbReference type="PROSITE" id="PS50227"/>
    </source>
</evidence>
<evidence type="ECO:0000256" key="1">
    <source>
        <dbReference type="ARBA" id="ARBA00004651"/>
    </source>
</evidence>
<evidence type="ECO:0000256" key="7">
    <source>
        <dbReference type="ARBA" id="ARBA00023180"/>
    </source>
</evidence>
<dbReference type="InterPro" id="IPR000832">
    <property type="entry name" value="GPCR_2_secretin-like"/>
</dbReference>
<dbReference type="PRINTS" id="PR00249">
    <property type="entry name" value="GPCRSECRETIN"/>
</dbReference>
<reference evidence="10 11" key="1">
    <citation type="submission" date="2024-05" db="EMBL/GenBank/DDBJ databases">
        <authorList>
            <person name="Wallberg A."/>
        </authorList>
    </citation>
    <scope>NUCLEOTIDE SEQUENCE [LARGE SCALE GENOMIC DNA]</scope>
</reference>
<dbReference type="InterPro" id="IPR001879">
    <property type="entry name" value="GPCR_2_extracellular_dom"/>
</dbReference>
<feature type="domain" description="G-protein coupled receptors family 2 profile 1" evidence="9">
    <location>
        <begin position="1"/>
        <end position="75"/>
    </location>
</feature>
<dbReference type="PROSITE" id="PS50227">
    <property type="entry name" value="G_PROTEIN_RECEP_F2_3"/>
    <property type="match status" value="1"/>
</dbReference>
<feature type="non-terminal residue" evidence="10">
    <location>
        <position position="169"/>
    </location>
</feature>
<dbReference type="InterPro" id="IPR036445">
    <property type="entry name" value="GPCR_2_extracell_dom_sf"/>
</dbReference>
<evidence type="ECO:0000256" key="6">
    <source>
        <dbReference type="ARBA" id="ARBA00023136"/>
    </source>
</evidence>
<dbReference type="EMBL" id="CAXKWB010013301">
    <property type="protein sequence ID" value="CAL4107252.1"/>
    <property type="molecule type" value="Genomic_DNA"/>
</dbReference>
<comment type="similarity">
    <text evidence="2">Belongs to the G-protein coupled receptor 2 family.</text>
</comment>
<gene>
    <name evidence="10" type="ORF">MNOR_LOCUS18518</name>
</gene>
<sequence length="169" mass="19663">GELWCNATWDQILCWPPTPPDTQVLLPCPPYKGVDPTKHAHRRCTSQGMWQSRWPSNPGEVKQGWSNYTRCFIPEMKELMDQLYATSEEDAKLKLHVAEKGRIIEMIGLSISLASILISLLIFSHFRSLQNTRTRIHWHLFVAMKIQLLIRLTLYIDQYIVRGWTLSIT</sequence>
<evidence type="ECO:0000256" key="2">
    <source>
        <dbReference type="ARBA" id="ARBA00005314"/>
    </source>
</evidence>
<evidence type="ECO:0000256" key="3">
    <source>
        <dbReference type="ARBA" id="ARBA00022475"/>
    </source>
</evidence>
<keyword evidence="11" id="KW-1185">Reference proteome</keyword>
<evidence type="ECO:0000313" key="10">
    <source>
        <dbReference type="EMBL" id="CAL4107252.1"/>
    </source>
</evidence>
<evidence type="ECO:0000256" key="5">
    <source>
        <dbReference type="ARBA" id="ARBA00022989"/>
    </source>
</evidence>
<dbReference type="Gene3D" id="1.20.1070.10">
    <property type="entry name" value="Rhodopsin 7-helix transmembrane proteins"/>
    <property type="match status" value="1"/>
</dbReference>
<proteinExistence type="inferred from homology"/>
<name>A0AAV2R0F4_MEGNR</name>
<evidence type="ECO:0000256" key="8">
    <source>
        <dbReference type="SAM" id="Phobius"/>
    </source>
</evidence>
<accession>A0AAV2R0F4</accession>
<evidence type="ECO:0000313" key="11">
    <source>
        <dbReference type="Proteomes" id="UP001497623"/>
    </source>
</evidence>
<comment type="subcellular location">
    <subcellularLocation>
        <location evidence="1">Cell membrane</location>
        <topology evidence="1">Multi-pass membrane protein</topology>
    </subcellularLocation>
</comment>
<keyword evidence="4 8" id="KW-0812">Transmembrane</keyword>
<dbReference type="GO" id="GO:0007188">
    <property type="term" value="P:adenylate cyclase-modulating G protein-coupled receptor signaling pathway"/>
    <property type="evidence" value="ECO:0007669"/>
    <property type="project" value="TreeGrafter"/>
</dbReference>
<keyword evidence="6 8" id="KW-0472">Membrane</keyword>
<dbReference type="PANTHER" id="PTHR45620">
    <property type="entry name" value="PDF RECEPTOR-LIKE PROTEIN-RELATED"/>
    <property type="match status" value="1"/>
</dbReference>
<keyword evidence="7" id="KW-0325">Glycoprotein</keyword>
<evidence type="ECO:0000256" key="4">
    <source>
        <dbReference type="ARBA" id="ARBA00022692"/>
    </source>
</evidence>
<dbReference type="Pfam" id="PF00002">
    <property type="entry name" value="7tm_2"/>
    <property type="match status" value="1"/>
</dbReference>
<comment type="caution">
    <text evidence="10">The sequence shown here is derived from an EMBL/GenBank/DDBJ whole genome shotgun (WGS) entry which is preliminary data.</text>
</comment>
<dbReference type="PANTHER" id="PTHR45620:SF17">
    <property type="entry name" value="PDF RECEPTOR"/>
    <property type="match status" value="1"/>
</dbReference>
<dbReference type="InterPro" id="IPR017983">
    <property type="entry name" value="GPCR_2_secretin-like_CS"/>
</dbReference>
<dbReference type="GO" id="GO:0005886">
    <property type="term" value="C:plasma membrane"/>
    <property type="evidence" value="ECO:0007669"/>
    <property type="project" value="UniProtKB-SubCell"/>
</dbReference>
<dbReference type="Gene3D" id="4.10.1240.10">
    <property type="entry name" value="GPCR, family 2, extracellular hormone receptor domain"/>
    <property type="match status" value="1"/>
</dbReference>
<dbReference type="GO" id="GO:0008528">
    <property type="term" value="F:G protein-coupled peptide receptor activity"/>
    <property type="evidence" value="ECO:0007669"/>
    <property type="project" value="TreeGrafter"/>
</dbReference>
<dbReference type="InterPro" id="IPR050332">
    <property type="entry name" value="GPCR_2"/>
</dbReference>
<feature type="transmembrane region" description="Helical" evidence="8">
    <location>
        <begin position="103"/>
        <end position="124"/>
    </location>
</feature>
<dbReference type="Proteomes" id="UP001497623">
    <property type="component" value="Unassembled WGS sequence"/>
</dbReference>
<dbReference type="Pfam" id="PF02793">
    <property type="entry name" value="HRM"/>
    <property type="match status" value="1"/>
</dbReference>
<keyword evidence="3" id="KW-1003">Cell membrane</keyword>
<dbReference type="SMART" id="SM00008">
    <property type="entry name" value="HormR"/>
    <property type="match status" value="1"/>
</dbReference>
<dbReference type="SUPFAM" id="SSF111418">
    <property type="entry name" value="Hormone receptor domain"/>
    <property type="match status" value="1"/>
</dbReference>
<dbReference type="PROSITE" id="PS00649">
    <property type="entry name" value="G_PROTEIN_RECEP_F2_1"/>
    <property type="match status" value="1"/>
</dbReference>
<feature type="non-terminal residue" evidence="10">
    <location>
        <position position="1"/>
    </location>
</feature>
<dbReference type="AlphaFoldDB" id="A0AAV2R0F4"/>
<organism evidence="10 11">
    <name type="scientific">Meganyctiphanes norvegica</name>
    <name type="common">Northern krill</name>
    <name type="synonym">Thysanopoda norvegica</name>
    <dbReference type="NCBI Taxonomy" id="48144"/>
    <lineage>
        <taxon>Eukaryota</taxon>
        <taxon>Metazoa</taxon>
        <taxon>Ecdysozoa</taxon>
        <taxon>Arthropoda</taxon>
        <taxon>Crustacea</taxon>
        <taxon>Multicrustacea</taxon>
        <taxon>Malacostraca</taxon>
        <taxon>Eumalacostraca</taxon>
        <taxon>Eucarida</taxon>
        <taxon>Euphausiacea</taxon>
        <taxon>Euphausiidae</taxon>
        <taxon>Meganyctiphanes</taxon>
    </lineage>
</organism>
<protein>
    <recommendedName>
        <fullName evidence="9">G-protein coupled receptors family 2 profile 1 domain-containing protein</fullName>
    </recommendedName>
</protein>